<name>A0A2I0W6B9_9ASPA</name>
<keyword evidence="2" id="KW-1185">Reference proteome</keyword>
<sequence length="51" mass="5976">MMFKSIYYTPLHLILGRPHKITVLVLPYFVSFLLDLLPKIQCVISAFNMYS</sequence>
<evidence type="ECO:0000313" key="1">
    <source>
        <dbReference type="EMBL" id="PKU71195.1"/>
    </source>
</evidence>
<proteinExistence type="predicted"/>
<dbReference type="Proteomes" id="UP000233837">
    <property type="component" value="Unassembled WGS sequence"/>
</dbReference>
<dbReference type="Pfam" id="PF05758">
    <property type="entry name" value="Ycf1"/>
    <property type="match status" value="1"/>
</dbReference>
<reference evidence="1 2" key="1">
    <citation type="journal article" date="2016" name="Sci. Rep.">
        <title>The Dendrobium catenatum Lindl. genome sequence provides insights into polysaccharide synthase, floral development and adaptive evolution.</title>
        <authorList>
            <person name="Zhang G.Q."/>
            <person name="Xu Q."/>
            <person name="Bian C."/>
            <person name="Tsai W.C."/>
            <person name="Yeh C.M."/>
            <person name="Liu K.W."/>
            <person name="Yoshida K."/>
            <person name="Zhang L.S."/>
            <person name="Chang S.B."/>
            <person name="Chen F."/>
            <person name="Shi Y."/>
            <person name="Su Y.Y."/>
            <person name="Zhang Y.Q."/>
            <person name="Chen L.J."/>
            <person name="Yin Y."/>
            <person name="Lin M."/>
            <person name="Huang H."/>
            <person name="Deng H."/>
            <person name="Wang Z.W."/>
            <person name="Zhu S.L."/>
            <person name="Zhao X."/>
            <person name="Deng C."/>
            <person name="Niu S.C."/>
            <person name="Huang J."/>
            <person name="Wang M."/>
            <person name="Liu G.H."/>
            <person name="Yang H.J."/>
            <person name="Xiao X.J."/>
            <person name="Hsiao Y.Y."/>
            <person name="Wu W.L."/>
            <person name="Chen Y.Y."/>
            <person name="Mitsuda N."/>
            <person name="Ohme-Takagi M."/>
            <person name="Luo Y.B."/>
            <person name="Van de Peer Y."/>
            <person name="Liu Z.J."/>
        </authorList>
    </citation>
    <scope>NUCLEOTIDE SEQUENCE [LARGE SCALE GENOMIC DNA]</scope>
    <source>
        <tissue evidence="1">The whole plant</tissue>
    </source>
</reference>
<dbReference type="InterPro" id="IPR008896">
    <property type="entry name" value="TIC214"/>
</dbReference>
<reference evidence="1 2" key="2">
    <citation type="journal article" date="2017" name="Nature">
        <title>The Apostasia genome and the evolution of orchids.</title>
        <authorList>
            <person name="Zhang G.Q."/>
            <person name="Liu K.W."/>
            <person name="Li Z."/>
            <person name="Lohaus R."/>
            <person name="Hsiao Y.Y."/>
            <person name="Niu S.C."/>
            <person name="Wang J.Y."/>
            <person name="Lin Y.C."/>
            <person name="Xu Q."/>
            <person name="Chen L.J."/>
            <person name="Yoshida K."/>
            <person name="Fujiwara S."/>
            <person name="Wang Z.W."/>
            <person name="Zhang Y.Q."/>
            <person name="Mitsuda N."/>
            <person name="Wang M."/>
            <person name="Liu G.H."/>
            <person name="Pecoraro L."/>
            <person name="Huang H.X."/>
            <person name="Xiao X.J."/>
            <person name="Lin M."/>
            <person name="Wu X.Y."/>
            <person name="Wu W.L."/>
            <person name="Chen Y.Y."/>
            <person name="Chang S.B."/>
            <person name="Sakamoto S."/>
            <person name="Ohme-Takagi M."/>
            <person name="Yagi M."/>
            <person name="Zeng S.J."/>
            <person name="Shen C.Y."/>
            <person name="Yeh C.M."/>
            <person name="Luo Y.B."/>
            <person name="Tsai W.C."/>
            <person name="Van de Peer Y."/>
            <person name="Liu Z.J."/>
        </authorList>
    </citation>
    <scope>NUCLEOTIDE SEQUENCE [LARGE SCALE GENOMIC DNA]</scope>
    <source>
        <tissue evidence="1">The whole plant</tissue>
    </source>
</reference>
<dbReference type="STRING" id="906689.A0A2I0W6B9"/>
<dbReference type="AlphaFoldDB" id="A0A2I0W6B9"/>
<organism evidence="1 2">
    <name type="scientific">Dendrobium catenatum</name>
    <dbReference type="NCBI Taxonomy" id="906689"/>
    <lineage>
        <taxon>Eukaryota</taxon>
        <taxon>Viridiplantae</taxon>
        <taxon>Streptophyta</taxon>
        <taxon>Embryophyta</taxon>
        <taxon>Tracheophyta</taxon>
        <taxon>Spermatophyta</taxon>
        <taxon>Magnoliopsida</taxon>
        <taxon>Liliopsida</taxon>
        <taxon>Asparagales</taxon>
        <taxon>Orchidaceae</taxon>
        <taxon>Epidendroideae</taxon>
        <taxon>Malaxideae</taxon>
        <taxon>Dendrobiinae</taxon>
        <taxon>Dendrobium</taxon>
    </lineage>
</organism>
<protein>
    <submittedName>
        <fullName evidence="1">Membrane protein ycf1</fullName>
    </submittedName>
</protein>
<dbReference type="GO" id="GO:0016020">
    <property type="term" value="C:membrane"/>
    <property type="evidence" value="ECO:0007669"/>
    <property type="project" value="InterPro"/>
</dbReference>
<dbReference type="EMBL" id="KZ502884">
    <property type="protein sequence ID" value="PKU71195.1"/>
    <property type="molecule type" value="Genomic_DNA"/>
</dbReference>
<evidence type="ECO:0000313" key="2">
    <source>
        <dbReference type="Proteomes" id="UP000233837"/>
    </source>
</evidence>
<gene>
    <name evidence="1" type="primary">ycf1</name>
    <name evidence="1" type="ORF">MA16_Dca014821</name>
</gene>
<accession>A0A2I0W6B9</accession>